<dbReference type="PANTHER" id="PTHR43798">
    <property type="entry name" value="MONOACYLGLYCEROL LIPASE"/>
    <property type="match status" value="1"/>
</dbReference>
<evidence type="ECO:0000259" key="1">
    <source>
        <dbReference type="Pfam" id="PF00561"/>
    </source>
</evidence>
<dbReference type="PRINTS" id="PR00111">
    <property type="entry name" value="ABHYDROLASE"/>
</dbReference>
<evidence type="ECO:0000313" key="3">
    <source>
        <dbReference type="Proteomes" id="UP001500635"/>
    </source>
</evidence>
<dbReference type="PANTHER" id="PTHR43798:SF33">
    <property type="entry name" value="HYDROLASE, PUTATIVE (AFU_ORTHOLOGUE AFUA_2G14860)-RELATED"/>
    <property type="match status" value="1"/>
</dbReference>
<reference evidence="3" key="1">
    <citation type="journal article" date="2019" name="Int. J. Syst. Evol. Microbiol.">
        <title>The Global Catalogue of Microorganisms (GCM) 10K type strain sequencing project: providing services to taxonomists for standard genome sequencing and annotation.</title>
        <authorList>
            <consortium name="The Broad Institute Genomics Platform"/>
            <consortium name="The Broad Institute Genome Sequencing Center for Infectious Disease"/>
            <person name="Wu L."/>
            <person name="Ma J."/>
        </authorList>
    </citation>
    <scope>NUCLEOTIDE SEQUENCE [LARGE SCALE GENOMIC DNA]</scope>
    <source>
        <strain evidence="3">JCM 17688</strain>
    </source>
</reference>
<dbReference type="InterPro" id="IPR029058">
    <property type="entry name" value="AB_hydrolase_fold"/>
</dbReference>
<dbReference type="InterPro" id="IPR000073">
    <property type="entry name" value="AB_hydrolase_1"/>
</dbReference>
<dbReference type="Proteomes" id="UP001500635">
    <property type="component" value="Unassembled WGS sequence"/>
</dbReference>
<dbReference type="Gene3D" id="3.40.50.1820">
    <property type="entry name" value="alpha/beta hydrolase"/>
    <property type="match status" value="1"/>
</dbReference>
<proteinExistence type="predicted"/>
<dbReference type="Pfam" id="PF00561">
    <property type="entry name" value="Abhydrolase_1"/>
    <property type="match status" value="1"/>
</dbReference>
<gene>
    <name evidence="2" type="ORF">GCM10023147_39800</name>
</gene>
<dbReference type="RefSeq" id="WP_344999310.1">
    <property type="nucleotide sequence ID" value="NZ_BAABFR010000082.1"/>
</dbReference>
<protein>
    <submittedName>
        <fullName evidence="2">Alpha/beta hydrolase</fullName>
    </submittedName>
</protein>
<keyword evidence="3" id="KW-1185">Reference proteome</keyword>
<name>A0ABP8K5F0_9ACTN</name>
<dbReference type="InterPro" id="IPR050266">
    <property type="entry name" value="AB_hydrolase_sf"/>
</dbReference>
<sequence length="256" mass="26059">MASVTPVTVGSGPPLVLAHGAGGGVADNFMMLSTHLPGRTLTGVDYPGSGGRPPAAAPLRVEDLADELVTAAVAGGHERFPVLGLSLGSTVAVTAAARHPDRVSGLVLVVGFAASDAQSRAFAELYAALARADRIDDLARLLLLSTGSPAKLATTPPATVDLLADYHRGRAAGLAPQLDLVRSVDVRAALPGIRVPTLVVGATHDRIVLPASTRALADAISGAQYAEVDGAGHLFTAPESARLGELVSLFLSRNHL</sequence>
<evidence type="ECO:0000313" key="2">
    <source>
        <dbReference type="EMBL" id="GAA4400828.1"/>
    </source>
</evidence>
<dbReference type="GO" id="GO:0016787">
    <property type="term" value="F:hydrolase activity"/>
    <property type="evidence" value="ECO:0007669"/>
    <property type="project" value="UniProtKB-KW"/>
</dbReference>
<keyword evidence="2" id="KW-0378">Hydrolase</keyword>
<dbReference type="SUPFAM" id="SSF53474">
    <property type="entry name" value="alpha/beta-Hydrolases"/>
    <property type="match status" value="1"/>
</dbReference>
<accession>A0ABP8K5F0</accession>
<dbReference type="EMBL" id="BAABFR010000082">
    <property type="protein sequence ID" value="GAA4400828.1"/>
    <property type="molecule type" value="Genomic_DNA"/>
</dbReference>
<comment type="caution">
    <text evidence="2">The sequence shown here is derived from an EMBL/GenBank/DDBJ whole genome shotgun (WGS) entry which is preliminary data.</text>
</comment>
<feature type="domain" description="AB hydrolase-1" evidence="1">
    <location>
        <begin position="13"/>
        <end position="234"/>
    </location>
</feature>
<organism evidence="2 3">
    <name type="scientific">Tsukamurella soli</name>
    <dbReference type="NCBI Taxonomy" id="644556"/>
    <lineage>
        <taxon>Bacteria</taxon>
        <taxon>Bacillati</taxon>
        <taxon>Actinomycetota</taxon>
        <taxon>Actinomycetes</taxon>
        <taxon>Mycobacteriales</taxon>
        <taxon>Tsukamurellaceae</taxon>
        <taxon>Tsukamurella</taxon>
    </lineage>
</organism>